<dbReference type="GO" id="GO:0016791">
    <property type="term" value="F:phosphatase activity"/>
    <property type="evidence" value="ECO:0007669"/>
    <property type="project" value="TreeGrafter"/>
</dbReference>
<dbReference type="SMART" id="SM00855">
    <property type="entry name" value="PGAM"/>
    <property type="match status" value="1"/>
</dbReference>
<dbReference type="EMBL" id="HBNR01018566">
    <property type="protein sequence ID" value="CAE4572676.1"/>
    <property type="molecule type" value="Transcribed_RNA"/>
</dbReference>
<gene>
    <name evidence="2" type="ORF">AMON00008_LOCUS12295</name>
</gene>
<dbReference type="PANTHER" id="PTHR48100">
    <property type="entry name" value="BROAD-SPECIFICITY PHOSPHATASE YOR283W-RELATED"/>
    <property type="match status" value="1"/>
</dbReference>
<evidence type="ECO:0000313" key="2">
    <source>
        <dbReference type="EMBL" id="CAE4572676.1"/>
    </source>
</evidence>
<feature type="compositionally biased region" description="Acidic residues" evidence="1">
    <location>
        <begin position="246"/>
        <end position="262"/>
    </location>
</feature>
<evidence type="ECO:0000256" key="1">
    <source>
        <dbReference type="SAM" id="MobiDB-lite"/>
    </source>
</evidence>
<reference evidence="2" key="1">
    <citation type="submission" date="2021-01" db="EMBL/GenBank/DDBJ databases">
        <authorList>
            <person name="Corre E."/>
            <person name="Pelletier E."/>
            <person name="Niang G."/>
            <person name="Scheremetjew M."/>
            <person name="Finn R."/>
            <person name="Kale V."/>
            <person name="Holt S."/>
            <person name="Cochrane G."/>
            <person name="Meng A."/>
            <person name="Brown T."/>
            <person name="Cohen L."/>
        </authorList>
    </citation>
    <scope>NUCLEOTIDE SEQUENCE</scope>
    <source>
        <strain evidence="2">CCMP3105</strain>
    </source>
</reference>
<dbReference type="InterPro" id="IPR029033">
    <property type="entry name" value="His_PPase_superfam"/>
</dbReference>
<accession>A0A7S4Q513</accession>
<feature type="region of interest" description="Disordered" evidence="1">
    <location>
        <begin position="242"/>
        <end position="262"/>
    </location>
</feature>
<dbReference type="InterPro" id="IPR013078">
    <property type="entry name" value="His_Pase_superF_clade-1"/>
</dbReference>
<dbReference type="Pfam" id="PF00300">
    <property type="entry name" value="His_Phos_1"/>
    <property type="match status" value="1"/>
</dbReference>
<dbReference type="InterPro" id="IPR050275">
    <property type="entry name" value="PGM_Phosphatase"/>
</dbReference>
<protein>
    <submittedName>
        <fullName evidence="2">Uncharacterized protein</fullName>
    </submittedName>
</protein>
<sequence length="262" mass="28976">MDRPADQKPAQGPKWQQEMAQILHEVNQSNTPILGGKKTVYFVRHAQSRSNVAKAKMESRNFLESAEGAASLLRVGFNAPLSDEGRRQLLSVRPHAQSLCGDLEAVFFSPLQRAHDTALALFGDGDASMDGGLRPPAGKVWRSARVLKEQRPKEHAQRLLPFCAPNIMDIRVQGLLQFLAALPFQRFALVGHSIFFRTVLREMGVETYLSNAHIYQAEICISPERGDLTCSSYQLVAAPRTPGVEAGEETPVDNEVMTDPEN</sequence>
<dbReference type="PANTHER" id="PTHR48100:SF1">
    <property type="entry name" value="HISTIDINE PHOSPHATASE FAMILY PROTEIN-RELATED"/>
    <property type="match status" value="1"/>
</dbReference>
<dbReference type="AlphaFoldDB" id="A0A7S4Q513"/>
<proteinExistence type="predicted"/>
<dbReference type="Gene3D" id="3.40.50.1240">
    <property type="entry name" value="Phosphoglycerate mutase-like"/>
    <property type="match status" value="1"/>
</dbReference>
<dbReference type="SUPFAM" id="SSF53254">
    <property type="entry name" value="Phosphoglycerate mutase-like"/>
    <property type="match status" value="1"/>
</dbReference>
<dbReference type="GO" id="GO:0005737">
    <property type="term" value="C:cytoplasm"/>
    <property type="evidence" value="ECO:0007669"/>
    <property type="project" value="TreeGrafter"/>
</dbReference>
<dbReference type="CDD" id="cd07067">
    <property type="entry name" value="HP_PGM_like"/>
    <property type="match status" value="1"/>
</dbReference>
<name>A0A7S4Q513_9DINO</name>
<organism evidence="2">
    <name type="scientific">Alexandrium monilatum</name>
    <dbReference type="NCBI Taxonomy" id="311494"/>
    <lineage>
        <taxon>Eukaryota</taxon>
        <taxon>Sar</taxon>
        <taxon>Alveolata</taxon>
        <taxon>Dinophyceae</taxon>
        <taxon>Gonyaulacales</taxon>
        <taxon>Pyrocystaceae</taxon>
        <taxon>Alexandrium</taxon>
    </lineage>
</organism>